<evidence type="ECO:0000313" key="2">
    <source>
        <dbReference type="Proteomes" id="UP000191257"/>
    </source>
</evidence>
<organism evidence="1 2">
    <name type="scientific">Paracoccus yeei</name>
    <dbReference type="NCBI Taxonomy" id="147645"/>
    <lineage>
        <taxon>Bacteria</taxon>
        <taxon>Pseudomonadati</taxon>
        <taxon>Pseudomonadota</taxon>
        <taxon>Alphaproteobacteria</taxon>
        <taxon>Rhodobacterales</taxon>
        <taxon>Paracoccaceae</taxon>
        <taxon>Paracoccus</taxon>
    </lineage>
</organism>
<accession>A0A1V0GVZ1</accession>
<keyword evidence="2" id="KW-1185">Reference proteome</keyword>
<dbReference type="KEGG" id="pye:A6J80_17960"/>
<dbReference type="EMBL" id="CP020442">
    <property type="protein sequence ID" value="ARC37988.1"/>
    <property type="molecule type" value="Genomic_DNA"/>
</dbReference>
<dbReference type="STRING" id="147645.A6J80_17960"/>
<protein>
    <submittedName>
        <fullName evidence="1">Uncharacterized protein</fullName>
    </submittedName>
</protein>
<gene>
    <name evidence="1" type="ORF">A6J80_17960</name>
</gene>
<proteinExistence type="predicted"/>
<name>A0A1V0GVZ1_9RHOB</name>
<reference evidence="1" key="1">
    <citation type="submission" date="2017-12" db="EMBL/GenBank/DDBJ databases">
        <title>FDA dAtabase for Regulatory Grade micrObial Sequences (FDA-ARGOS): Supporting development and validation of Infectious Disease Dx tests.</title>
        <authorList>
            <person name="Campos J."/>
            <person name="Goldberg B."/>
            <person name="Tallon L."/>
            <person name="Sadzewicz L."/>
            <person name="Sengamalay N."/>
            <person name="Ott S."/>
            <person name="Godinez A."/>
            <person name="Nagaraj S."/>
            <person name="Vyas G."/>
            <person name="Aluvathingal J."/>
            <person name="Nadendla S."/>
            <person name="Geyer C."/>
            <person name="Nandy P."/>
            <person name="Hobson J."/>
            <person name="Sichtig H."/>
        </authorList>
    </citation>
    <scope>NUCLEOTIDE SEQUENCE</scope>
    <source>
        <strain evidence="1">FDAARGOS_252</strain>
    </source>
</reference>
<evidence type="ECO:0000313" key="1">
    <source>
        <dbReference type="EMBL" id="ARC37988.1"/>
    </source>
</evidence>
<dbReference type="Proteomes" id="UP000191257">
    <property type="component" value="Chromosome"/>
</dbReference>
<dbReference type="AlphaFoldDB" id="A0A1V0GVZ1"/>
<sequence length="66" mass="7667">MKATCTETTFTLASEGWSEVYPIEELPKWLAFYRGRREKHPRVAVFYDPMIAALESIMDKSDRQPA</sequence>